<reference evidence="11 12" key="1">
    <citation type="submission" date="2015-09" db="EMBL/GenBank/DDBJ databases">
        <title>Draft Genome Sequence of the Strain BR 3267 (Bradyrhizobium yuanmingense) recommended as inoculant for cowpea in Brazil.</title>
        <authorList>
            <person name="Simoes-Araujo J.L."/>
            <person name="Zilli J.E."/>
        </authorList>
    </citation>
    <scope>NUCLEOTIDE SEQUENCE [LARGE SCALE GENOMIC DNA]</scope>
    <source>
        <strain evidence="11 12">BR3267</strain>
    </source>
</reference>
<dbReference type="SUPFAM" id="SSF161098">
    <property type="entry name" value="MetI-like"/>
    <property type="match status" value="1"/>
</dbReference>
<evidence type="ECO:0000259" key="10">
    <source>
        <dbReference type="PROSITE" id="PS50928"/>
    </source>
</evidence>
<keyword evidence="4 9" id="KW-0812">Transmembrane</keyword>
<evidence type="ECO:0000256" key="1">
    <source>
        <dbReference type="ARBA" id="ARBA00004651"/>
    </source>
</evidence>
<keyword evidence="5" id="KW-0571">Peptide transport</keyword>
<dbReference type="RefSeq" id="WP_057026656.1">
    <property type="nucleotide sequence ID" value="NZ_LJYF01000009.1"/>
</dbReference>
<feature type="transmembrane region" description="Helical" evidence="9">
    <location>
        <begin position="122"/>
        <end position="146"/>
    </location>
</feature>
<comment type="caution">
    <text evidence="11">The sequence shown here is derived from an EMBL/GenBank/DDBJ whole genome shotgun (WGS) entry which is preliminary data.</text>
</comment>
<dbReference type="CDD" id="cd06261">
    <property type="entry name" value="TM_PBP2"/>
    <property type="match status" value="1"/>
</dbReference>
<dbReference type="Proteomes" id="UP000051380">
    <property type="component" value="Unassembled WGS sequence"/>
</dbReference>
<dbReference type="InterPro" id="IPR000515">
    <property type="entry name" value="MetI-like"/>
</dbReference>
<feature type="transmembrane region" description="Helical" evidence="9">
    <location>
        <begin position="12"/>
        <end position="34"/>
    </location>
</feature>
<evidence type="ECO:0000256" key="7">
    <source>
        <dbReference type="ARBA" id="ARBA00022989"/>
    </source>
</evidence>
<dbReference type="GO" id="GO:0005886">
    <property type="term" value="C:plasma membrane"/>
    <property type="evidence" value="ECO:0007669"/>
    <property type="project" value="UniProtKB-SubCell"/>
</dbReference>
<dbReference type="PANTHER" id="PTHR43386">
    <property type="entry name" value="OLIGOPEPTIDE TRANSPORT SYSTEM PERMEASE PROTEIN APPC"/>
    <property type="match status" value="1"/>
</dbReference>
<evidence type="ECO:0000256" key="8">
    <source>
        <dbReference type="ARBA" id="ARBA00023136"/>
    </source>
</evidence>
<dbReference type="STRING" id="108015.GA0061099_1010219"/>
<dbReference type="Pfam" id="PF12911">
    <property type="entry name" value="OppC_N"/>
    <property type="match status" value="1"/>
</dbReference>
<dbReference type="AlphaFoldDB" id="A0A0R3CUD4"/>
<evidence type="ECO:0000313" key="11">
    <source>
        <dbReference type="EMBL" id="KRP99852.1"/>
    </source>
</evidence>
<dbReference type="GO" id="GO:0015031">
    <property type="term" value="P:protein transport"/>
    <property type="evidence" value="ECO:0007669"/>
    <property type="project" value="UniProtKB-KW"/>
</dbReference>
<protein>
    <submittedName>
        <fullName evidence="11">ABC transporter permease</fullName>
    </submittedName>
</protein>
<keyword evidence="3" id="KW-1003">Cell membrane</keyword>
<gene>
    <name evidence="11" type="ORF">AOQ72_11810</name>
</gene>
<evidence type="ECO:0000256" key="6">
    <source>
        <dbReference type="ARBA" id="ARBA00022927"/>
    </source>
</evidence>
<dbReference type="EMBL" id="LJYF01000009">
    <property type="protein sequence ID" value="KRP99852.1"/>
    <property type="molecule type" value="Genomic_DNA"/>
</dbReference>
<dbReference type="GO" id="GO:0015833">
    <property type="term" value="P:peptide transport"/>
    <property type="evidence" value="ECO:0007669"/>
    <property type="project" value="UniProtKB-KW"/>
</dbReference>
<dbReference type="PROSITE" id="PS50928">
    <property type="entry name" value="ABC_TM1"/>
    <property type="match status" value="1"/>
</dbReference>
<comment type="subcellular location">
    <subcellularLocation>
        <location evidence="1 9">Cell membrane</location>
        <topology evidence="1 9">Multi-pass membrane protein</topology>
    </subcellularLocation>
</comment>
<organism evidence="11 12">
    <name type="scientific">Bradyrhizobium yuanmingense</name>
    <dbReference type="NCBI Taxonomy" id="108015"/>
    <lineage>
        <taxon>Bacteria</taxon>
        <taxon>Pseudomonadati</taxon>
        <taxon>Pseudomonadota</taxon>
        <taxon>Alphaproteobacteria</taxon>
        <taxon>Hyphomicrobiales</taxon>
        <taxon>Nitrobacteraceae</taxon>
        <taxon>Bradyrhizobium</taxon>
    </lineage>
</organism>
<dbReference type="Pfam" id="PF00528">
    <property type="entry name" value="BPD_transp_1"/>
    <property type="match status" value="1"/>
</dbReference>
<name>A0A0R3CUD4_9BRAD</name>
<evidence type="ECO:0000256" key="4">
    <source>
        <dbReference type="ARBA" id="ARBA00022692"/>
    </source>
</evidence>
<feature type="transmembrane region" description="Helical" evidence="9">
    <location>
        <begin position="77"/>
        <end position="101"/>
    </location>
</feature>
<dbReference type="PANTHER" id="PTHR43386:SF1">
    <property type="entry name" value="D,D-DIPEPTIDE TRANSPORT SYSTEM PERMEASE PROTEIN DDPC-RELATED"/>
    <property type="match status" value="1"/>
</dbReference>
<feature type="transmembrane region" description="Helical" evidence="9">
    <location>
        <begin position="239"/>
        <end position="260"/>
    </location>
</feature>
<feature type="domain" description="ABC transmembrane type-1" evidence="10">
    <location>
        <begin position="73"/>
        <end position="261"/>
    </location>
</feature>
<dbReference type="GO" id="GO:0055085">
    <property type="term" value="P:transmembrane transport"/>
    <property type="evidence" value="ECO:0007669"/>
    <property type="project" value="InterPro"/>
</dbReference>
<keyword evidence="6" id="KW-0653">Protein transport</keyword>
<keyword evidence="7 9" id="KW-1133">Transmembrane helix</keyword>
<evidence type="ECO:0000256" key="2">
    <source>
        <dbReference type="ARBA" id="ARBA00022448"/>
    </source>
</evidence>
<dbReference type="OrthoDB" id="9766870at2"/>
<evidence type="ECO:0000256" key="5">
    <source>
        <dbReference type="ARBA" id="ARBA00022856"/>
    </source>
</evidence>
<proteinExistence type="inferred from homology"/>
<dbReference type="Gene3D" id="1.10.3720.10">
    <property type="entry name" value="MetI-like"/>
    <property type="match status" value="1"/>
</dbReference>
<dbReference type="InterPro" id="IPR050366">
    <property type="entry name" value="BP-dependent_transpt_permease"/>
</dbReference>
<dbReference type="InterPro" id="IPR035906">
    <property type="entry name" value="MetI-like_sf"/>
</dbReference>
<keyword evidence="2 9" id="KW-0813">Transport</keyword>
<evidence type="ECO:0000256" key="3">
    <source>
        <dbReference type="ARBA" id="ARBA00022475"/>
    </source>
</evidence>
<keyword evidence="8 9" id="KW-0472">Membrane</keyword>
<accession>A0A0R3CUD4</accession>
<sequence length="277" mass="29310">MDAVRAFLRHPSGMVGLVVLIVVVVIALIAPIVFPVSPWEMVSAPFTPPGEDGLLLGGDTLGRDVAAGVAYGARVSLVIGIASAMAAMVIGVTIGAISGYFGGKVDLVLMRVTELFQTIPAFVLAILLVATFNPSLLTIILTIGAVSWPPLARLTRAEFLRLRNREFVEAALCQGESTLQIVLGHILPNAISPILVVTSLTVATAILLESALSFMGLGDPNLMSWGFMIGAGRTVIRNAWWMSVFPGLAILITVLAINLFGEGLSDVLNPRVSRRRS</sequence>
<evidence type="ECO:0000313" key="12">
    <source>
        <dbReference type="Proteomes" id="UP000051380"/>
    </source>
</evidence>
<evidence type="ECO:0000256" key="9">
    <source>
        <dbReference type="RuleBase" id="RU363032"/>
    </source>
</evidence>
<comment type="similarity">
    <text evidence="9">Belongs to the binding-protein-dependent transport system permease family.</text>
</comment>
<dbReference type="InterPro" id="IPR025966">
    <property type="entry name" value="OppC_N"/>
</dbReference>
<feature type="transmembrane region" description="Helical" evidence="9">
    <location>
        <begin position="194"/>
        <end position="218"/>
    </location>
</feature>